<dbReference type="InterPro" id="IPR041677">
    <property type="entry name" value="DNA2/NAM7_AAA_11"/>
</dbReference>
<dbReference type="Pfam" id="PF13361">
    <property type="entry name" value="UvrD_C"/>
    <property type="match status" value="1"/>
</dbReference>
<dbReference type="FunFam" id="3.40.50.300:FF:000326">
    <property type="entry name" value="P-loop containing nucleoside triphosphate hydrolase"/>
    <property type="match status" value="1"/>
</dbReference>
<dbReference type="InterPro" id="IPR014017">
    <property type="entry name" value="DNA_helicase_UvrD-like_C"/>
</dbReference>
<dbReference type="Pfam" id="PF13087">
    <property type="entry name" value="AAA_12"/>
    <property type="match status" value="1"/>
</dbReference>
<dbReference type="InterPro" id="IPR027417">
    <property type="entry name" value="P-loop_NTPase"/>
</dbReference>
<dbReference type="GO" id="GO:0004386">
    <property type="term" value="F:helicase activity"/>
    <property type="evidence" value="ECO:0007669"/>
    <property type="project" value="UniProtKB-UniRule"/>
</dbReference>
<keyword evidence="1 5" id="KW-0547">Nucleotide-binding</keyword>
<evidence type="ECO:0000259" key="6">
    <source>
        <dbReference type="PROSITE" id="PS51198"/>
    </source>
</evidence>
<feature type="binding site" evidence="5">
    <location>
        <begin position="1064"/>
        <end position="1071"/>
    </location>
    <ligand>
        <name>ATP</name>
        <dbReference type="ChEBI" id="CHEBI:30616"/>
    </ligand>
</feature>
<dbReference type="InterPro" id="IPR045529">
    <property type="entry name" value="DUF6469"/>
</dbReference>
<dbReference type="CDD" id="cd18808">
    <property type="entry name" value="SF1_C_Upf1"/>
    <property type="match status" value="1"/>
</dbReference>
<feature type="domain" description="UvrD-like helicase ATP-binding" evidence="6">
    <location>
        <begin position="1043"/>
        <end position="1429"/>
    </location>
</feature>
<dbReference type="PROSITE" id="PS51198">
    <property type="entry name" value="UVRD_HELICASE_ATP_BIND"/>
    <property type="match status" value="1"/>
</dbReference>
<evidence type="ECO:0000256" key="4">
    <source>
        <dbReference type="ARBA" id="ARBA00022840"/>
    </source>
</evidence>
<protein>
    <recommendedName>
        <fullName evidence="6">UvrD-like helicase ATP-binding domain-containing protein</fullName>
    </recommendedName>
</protein>
<dbReference type="Gene3D" id="3.40.50.300">
    <property type="entry name" value="P-loop containing nucleotide triphosphate hydrolases"/>
    <property type="match status" value="4"/>
</dbReference>
<evidence type="ECO:0000256" key="2">
    <source>
        <dbReference type="ARBA" id="ARBA00022801"/>
    </source>
</evidence>
<organism evidence="7 8">
    <name type="scientific">Papaver nudicaule</name>
    <name type="common">Iceland poppy</name>
    <dbReference type="NCBI Taxonomy" id="74823"/>
    <lineage>
        <taxon>Eukaryota</taxon>
        <taxon>Viridiplantae</taxon>
        <taxon>Streptophyta</taxon>
        <taxon>Embryophyta</taxon>
        <taxon>Tracheophyta</taxon>
        <taxon>Spermatophyta</taxon>
        <taxon>Magnoliopsida</taxon>
        <taxon>Ranunculales</taxon>
        <taxon>Papaveraceae</taxon>
        <taxon>Papaveroideae</taxon>
        <taxon>Papaver</taxon>
    </lineage>
</organism>
<evidence type="ECO:0000313" key="7">
    <source>
        <dbReference type="EMBL" id="MCL7023773.1"/>
    </source>
</evidence>
<sequence length="2359" mass="267996">MAHSGYYKYKPPEKDLIDLVFSWTLEDISNEELYKEQVEKIPECFQSVEDYLGSYTLPLIEETRAELLSSIGVLLDAPYAEVISVKESAPHGSLIYELQFDSWRNINSGSGKEPYSPKCGDLFILSDVVPEIASGSEQCPRTCTFALVMKDMKESSATDDGKLSRYLEFRTSKLIEAKDGMQDSVFAVFLVNLTSKIRIWSALHMSGNLKIIKEILGSYSMVEEICKFCPSHDDNTCVEQLGRRLSLVLDESQATAVISSISVALCNHKSSIKLIWGPSETGKTKTLSILLYTLLSKSCRTLACAPTNVAVKEVALRVLKLVKDPYHMDPGQDELLCSMGDLLLFGSRNRLEVSGDLEEIYLDYRVDRLVECFAPKKSWKKCFKTTIKFLEDCVAQYRLLENESAGEAQTNVNNDSTPVVPNSFLGFIKDRYRAVVSPLKRCVSDLSTHLPKRLLLQHNFESMVRLLNLLDSFGSLLSENDVNGEEIETLFTHGEVSASYHKYESEAHMSSTSAKLYKIRNECIDALRSLCDSLSHVLRDSMNRSLVWQFCFQSASLIFCTASSSYILHRVEMDPLKLLVIDEAAQLRECELVIPLQLKGIRHAILIGDECQLPAMVASKVSDGAGFGRSLFERLSFLGHSKHLLNIQYRMHPKISAFPNANFYQNRILDAPNVLCKNYERRYLQGPMFGPYSFISTSDGRDELDNVAHSRKNMVEVAITLKIVRKLFRAWDGAREKLTIGIISPYAAQVAAIQEKLGHKYEKLEYFAVRVKSIDGFQGGEEDIIIISTVRSNSEGSIGFLSNLQRTNVALTRARRCLWILGDGKTLLRSRSCWSALVSDAKDQHCLFNAGKDKDLAKAVLKAKKELDQLDDLLNGDSILFKTAKWKVLFSDNFRKSFMRLKSFETQKSIINMLLKLSNGWIPKKVDSVCGNSLQLVKQFKVGGLYVIAAVDIAKYKSYVQVLKIWDILPLEEIPKLVKRLDSIFSMYTDDFINRCKAKNADGDMEVPVVWEPTSEVVRYNTKNELSSGSSVAEFDGRKLDLPFEMTDQELEITQFPKSSFILGRSGTGKTTILTMKLFQKEQQHYFSSEGLSEGTNCTSASSKNWMREGFGETKGTLLRQMFVTVSPQLCSAIKNQISNLQSFICGGKSSAEKTLTDTHDIDDTTEFRGIPDSFMDLPLDCYPLVITMENSYFDKFKDVKEFCAGDTGTSRTLALHAFVRSKEVNYDRFNAFYWPHFNCNLTRKLNSSTVFVEIMSHIKGGLIDGRVPNGKLSRGNYLLLAEGRVSTLSKDLREMIYDIFLDYEKKKLLNGEFDLADLVMDLHRRLRKGSYRGDQMDFVYIDEVQDLTMRQAALFKYICQNFQEGFVFSGDTAQTIARGIEFRFQDIRSLFYNEFISEPRSDIEGKGMEKAHCSVSDYFQLNRNFRTHAGILELSQSIIELLYHFFPLSIDSLSPENSLVYGEAPVLLESVNDENAIVTIFGNSGSTGGSLIGFGAEQVILVRDDSVKKEVSDQIGKQSLVLTLVECKGLEFQDVLLCNFFGTSPLKNQWRVIYGYMEELHLFHCTEHKSFPSFCSIKHKILCSELKQLYVALTRARQRLWIYETIDEFSNPIFDYWKKLGVVQVRHLDETLAQTMRVGSSKEEWCSRGIKLFNEGNFEMATMCFERAGDSYKVKWAKAAGLRAAANRMGGSNSELARVSLTEAAEIFETIGKFEIAAKCFIQLKEFERAGMLYLKNCEESRLQDAADCFSLAGCWSTAADVYYRANCLFKCLTACTKGNLLEAGLQFIEKWEADGIIDADAAKIQGQKELKQEFLERCAFHYHQMKDKYSMMKFVRAFNSLVLMRTFLVTHSYLDELVVLEVEFGNCMDMEAANSAKLRGDLLLGAEMLEKGGQYEEASRLLLLYVLVNSLWITGSRGWPLKRFSKKEELLTKSKSMVKTRNDHIYELICVEASSLSEKVSSLPELGDCLSTSQRLGHVGAEIMFLRKILDSHLKVKLSNYEHDEMVVLDSMKHAMLMISRKRVSTQTLTYFWNIWRENILSILVYLGSVGTTHEENYKGYQEFCLGYLGVCKTVQNGSSIYISLKADAYWMKDVCHRSVRRNGELVTMDAHQFVSAAQSYWVSEVTCLGVSVLEKLNTLYGFYAGKSFSMFNKGTTSLHIFEVTKGLMKPKVLDWEAPKALLEYYTSSRQRFFEIICPTDSKMIISQDIIKLRTTGLCREITKEVILEIISSERKLPLGKILKVVMMIFAYGSLPVELYQVIVNLDLSPHWKSFKQFKDFFDSGIVRLSFLLKMRESLGTCQPDWFKMSRYLSPFQSSCISPFHFLYLLERFFFFGKFLEAYLFHDEVFSSGNACM</sequence>
<dbReference type="Pfam" id="PF00580">
    <property type="entry name" value="UvrD-helicase"/>
    <property type="match status" value="1"/>
</dbReference>
<dbReference type="InterPro" id="IPR039904">
    <property type="entry name" value="TRANK1"/>
</dbReference>
<evidence type="ECO:0000256" key="3">
    <source>
        <dbReference type="ARBA" id="ARBA00022806"/>
    </source>
</evidence>
<dbReference type="GO" id="GO:0005524">
    <property type="term" value="F:ATP binding"/>
    <property type="evidence" value="ECO:0007669"/>
    <property type="project" value="UniProtKB-UniRule"/>
</dbReference>
<dbReference type="GO" id="GO:0005694">
    <property type="term" value="C:chromosome"/>
    <property type="evidence" value="ECO:0007669"/>
    <property type="project" value="UniProtKB-ARBA"/>
</dbReference>
<dbReference type="InterPro" id="IPR047187">
    <property type="entry name" value="SF1_C_Upf1"/>
</dbReference>
<reference evidence="7" key="1">
    <citation type="submission" date="2022-03" db="EMBL/GenBank/DDBJ databases">
        <title>A functionally conserved STORR gene fusion in Papaver species that diverged 16.8 million years ago.</title>
        <authorList>
            <person name="Catania T."/>
        </authorList>
    </citation>
    <scope>NUCLEOTIDE SEQUENCE</scope>
    <source>
        <strain evidence="7">S-191538</strain>
    </source>
</reference>
<gene>
    <name evidence="7" type="ORF">MKW94_018822</name>
</gene>
<keyword evidence="3 5" id="KW-0347">Helicase</keyword>
<proteinExistence type="predicted"/>
<dbReference type="SUPFAM" id="SSF52540">
    <property type="entry name" value="P-loop containing nucleoside triphosphate hydrolases"/>
    <property type="match status" value="2"/>
</dbReference>
<dbReference type="InterPro" id="IPR041679">
    <property type="entry name" value="DNA2/NAM7-like_C"/>
</dbReference>
<dbReference type="Proteomes" id="UP001177140">
    <property type="component" value="Unassembled WGS sequence"/>
</dbReference>
<comment type="caution">
    <text evidence="7">The sequence shown here is derived from an EMBL/GenBank/DDBJ whole genome shotgun (WGS) entry which is preliminary data.</text>
</comment>
<name>A0AA41S055_PAPNU</name>
<evidence type="ECO:0000256" key="1">
    <source>
        <dbReference type="ARBA" id="ARBA00022741"/>
    </source>
</evidence>
<dbReference type="EMBL" id="JAJJMA010026185">
    <property type="protein sequence ID" value="MCL7023773.1"/>
    <property type="molecule type" value="Genomic_DNA"/>
</dbReference>
<dbReference type="PANTHER" id="PTHR21529">
    <property type="entry name" value="MAMMARY TURMOR VIRUS RECEPTOR HOMOLOG 1, 2 MTVR1, 2"/>
    <property type="match status" value="1"/>
</dbReference>
<keyword evidence="8" id="KW-1185">Reference proteome</keyword>
<dbReference type="Pfam" id="PF20073">
    <property type="entry name" value="DUF6469"/>
    <property type="match status" value="1"/>
</dbReference>
<evidence type="ECO:0000313" key="8">
    <source>
        <dbReference type="Proteomes" id="UP001177140"/>
    </source>
</evidence>
<keyword evidence="4 5" id="KW-0067">ATP-binding</keyword>
<dbReference type="PANTHER" id="PTHR21529:SF4">
    <property type="entry name" value="TPR AND ANKYRIN REPEAT-CONTAINING PROTEIN 1"/>
    <property type="match status" value="1"/>
</dbReference>
<dbReference type="InterPro" id="IPR014016">
    <property type="entry name" value="UvrD-like_ATP-bd"/>
</dbReference>
<dbReference type="GO" id="GO:0016787">
    <property type="term" value="F:hydrolase activity"/>
    <property type="evidence" value="ECO:0007669"/>
    <property type="project" value="UniProtKB-UniRule"/>
</dbReference>
<dbReference type="Pfam" id="PF13086">
    <property type="entry name" value="AAA_11"/>
    <property type="match status" value="1"/>
</dbReference>
<evidence type="ECO:0000256" key="5">
    <source>
        <dbReference type="PROSITE-ProRule" id="PRU00560"/>
    </source>
</evidence>
<accession>A0AA41S055</accession>
<keyword evidence="2 5" id="KW-0378">Hydrolase</keyword>